<organism evidence="2 3">
    <name type="scientific">Marasmius crinis-equi</name>
    <dbReference type="NCBI Taxonomy" id="585013"/>
    <lineage>
        <taxon>Eukaryota</taxon>
        <taxon>Fungi</taxon>
        <taxon>Dikarya</taxon>
        <taxon>Basidiomycota</taxon>
        <taxon>Agaricomycotina</taxon>
        <taxon>Agaricomycetes</taxon>
        <taxon>Agaricomycetidae</taxon>
        <taxon>Agaricales</taxon>
        <taxon>Marasmiineae</taxon>
        <taxon>Marasmiaceae</taxon>
        <taxon>Marasmius</taxon>
    </lineage>
</organism>
<feature type="compositionally biased region" description="Pro residues" evidence="1">
    <location>
        <begin position="176"/>
        <end position="193"/>
    </location>
</feature>
<feature type="compositionally biased region" description="Pro residues" evidence="1">
    <location>
        <begin position="99"/>
        <end position="121"/>
    </location>
</feature>
<dbReference type="Proteomes" id="UP001465976">
    <property type="component" value="Unassembled WGS sequence"/>
</dbReference>
<name>A0ABR3EUQ8_9AGAR</name>
<evidence type="ECO:0000313" key="3">
    <source>
        <dbReference type="Proteomes" id="UP001465976"/>
    </source>
</evidence>
<feature type="region of interest" description="Disordered" evidence="1">
    <location>
        <begin position="212"/>
        <end position="233"/>
    </location>
</feature>
<feature type="compositionally biased region" description="Low complexity" evidence="1">
    <location>
        <begin position="155"/>
        <end position="175"/>
    </location>
</feature>
<accession>A0ABR3EUQ8</accession>
<evidence type="ECO:0000313" key="2">
    <source>
        <dbReference type="EMBL" id="KAL0566650.1"/>
    </source>
</evidence>
<gene>
    <name evidence="2" type="ORF">V5O48_015360</name>
</gene>
<evidence type="ECO:0000256" key="1">
    <source>
        <dbReference type="SAM" id="MobiDB-lite"/>
    </source>
</evidence>
<protein>
    <submittedName>
        <fullName evidence="2">Uncharacterized protein</fullName>
    </submittedName>
</protein>
<comment type="caution">
    <text evidence="2">The sequence shown here is derived from an EMBL/GenBank/DDBJ whole genome shotgun (WGS) entry which is preliminary data.</text>
</comment>
<sequence length="233" mass="24458">MSAELSEEGSTVALVALGSPPDTIKSPWDSQEKKDHESAGTPKEPPSSNLMTDRSSTILPSYTPPPAVQQNDEEGARPSPATVITPCVISAPSTVLPSYFPPLPPLPPPPPPLPPLPPLPSRPSSCVTRPRSSTVLPSYPPSAPIQLNDEKVARPSTATSMAPSVSSASSTVLPSYSPPSPPPPMPSLPPLPPQLGREAILQRQVEMLLTENARLTGQLFPPPAYGGNPENML</sequence>
<keyword evidence="3" id="KW-1185">Reference proteome</keyword>
<feature type="compositionally biased region" description="Polar residues" evidence="1">
    <location>
        <begin position="46"/>
        <end position="60"/>
    </location>
</feature>
<proteinExistence type="predicted"/>
<feature type="compositionally biased region" description="Polar residues" evidence="1">
    <location>
        <begin position="122"/>
        <end position="136"/>
    </location>
</feature>
<feature type="region of interest" description="Disordered" evidence="1">
    <location>
        <begin position="1"/>
        <end position="82"/>
    </location>
</feature>
<reference evidence="2 3" key="1">
    <citation type="submission" date="2024-02" db="EMBL/GenBank/DDBJ databases">
        <title>A draft genome for the cacao thread blight pathogen Marasmius crinis-equi.</title>
        <authorList>
            <person name="Cohen S.P."/>
            <person name="Baruah I.K."/>
            <person name="Amoako-Attah I."/>
            <person name="Bukari Y."/>
            <person name="Meinhardt L.W."/>
            <person name="Bailey B.A."/>
        </authorList>
    </citation>
    <scope>NUCLEOTIDE SEQUENCE [LARGE SCALE GENOMIC DNA]</scope>
    <source>
        <strain evidence="2 3">GH-76</strain>
    </source>
</reference>
<feature type="region of interest" description="Disordered" evidence="1">
    <location>
        <begin position="98"/>
        <end position="198"/>
    </location>
</feature>
<dbReference type="EMBL" id="JBAHYK010001827">
    <property type="protein sequence ID" value="KAL0566650.1"/>
    <property type="molecule type" value="Genomic_DNA"/>
</dbReference>